<name>A0A1H8U214_9BRAD</name>
<dbReference type="EMBL" id="FODT01000006">
    <property type="protein sequence ID" value="SEO97310.1"/>
    <property type="molecule type" value="Genomic_DNA"/>
</dbReference>
<dbReference type="OrthoDB" id="9814202at2"/>
<dbReference type="PROSITE" id="PS50883">
    <property type="entry name" value="EAL"/>
    <property type="match status" value="1"/>
</dbReference>
<dbReference type="InterPro" id="IPR035965">
    <property type="entry name" value="PAS-like_dom_sf"/>
</dbReference>
<dbReference type="Gene3D" id="3.30.450.20">
    <property type="entry name" value="PAS domain"/>
    <property type="match status" value="3"/>
</dbReference>
<evidence type="ECO:0000259" key="3">
    <source>
        <dbReference type="PROSITE" id="PS50883"/>
    </source>
</evidence>
<dbReference type="PANTHER" id="PTHR44757">
    <property type="entry name" value="DIGUANYLATE CYCLASE DGCP"/>
    <property type="match status" value="1"/>
</dbReference>
<keyword evidence="1" id="KW-1133">Transmembrane helix</keyword>
<dbReference type="NCBIfam" id="TIGR00254">
    <property type="entry name" value="GGDEF"/>
    <property type="match status" value="1"/>
</dbReference>
<dbReference type="GO" id="GO:0003824">
    <property type="term" value="F:catalytic activity"/>
    <property type="evidence" value="ECO:0007669"/>
    <property type="project" value="UniProtKB-ARBA"/>
</dbReference>
<dbReference type="InterPro" id="IPR000014">
    <property type="entry name" value="PAS"/>
</dbReference>
<dbReference type="Pfam" id="PF00990">
    <property type="entry name" value="GGDEF"/>
    <property type="match status" value="1"/>
</dbReference>
<dbReference type="InterPro" id="IPR035919">
    <property type="entry name" value="EAL_sf"/>
</dbReference>
<dbReference type="Pfam" id="PF00563">
    <property type="entry name" value="EAL"/>
    <property type="match status" value="1"/>
</dbReference>
<evidence type="ECO:0000259" key="4">
    <source>
        <dbReference type="PROSITE" id="PS50887"/>
    </source>
</evidence>
<dbReference type="Proteomes" id="UP000199615">
    <property type="component" value="Unassembled WGS sequence"/>
</dbReference>
<dbReference type="CDD" id="cd01949">
    <property type="entry name" value="GGDEF"/>
    <property type="match status" value="1"/>
</dbReference>
<proteinExistence type="predicted"/>
<evidence type="ECO:0000313" key="6">
    <source>
        <dbReference type="Proteomes" id="UP000199615"/>
    </source>
</evidence>
<dbReference type="SUPFAM" id="SSF141868">
    <property type="entry name" value="EAL domain-like"/>
    <property type="match status" value="1"/>
</dbReference>
<gene>
    <name evidence="5" type="ORF">SAMN05444123_106248</name>
</gene>
<dbReference type="InterPro" id="IPR029787">
    <property type="entry name" value="Nucleotide_cyclase"/>
</dbReference>
<evidence type="ECO:0000259" key="2">
    <source>
        <dbReference type="PROSITE" id="PS50112"/>
    </source>
</evidence>
<feature type="domain" description="PAS" evidence="2">
    <location>
        <begin position="354"/>
        <end position="394"/>
    </location>
</feature>
<dbReference type="Gene3D" id="3.30.70.270">
    <property type="match status" value="1"/>
</dbReference>
<dbReference type="CDD" id="cd12915">
    <property type="entry name" value="PDC2_DGC_like"/>
    <property type="match status" value="1"/>
</dbReference>
<keyword evidence="6" id="KW-1185">Reference proteome</keyword>
<feature type="transmembrane region" description="Helical" evidence="1">
    <location>
        <begin position="317"/>
        <end position="337"/>
    </location>
</feature>
<dbReference type="PROSITE" id="PS50112">
    <property type="entry name" value="PAS"/>
    <property type="match status" value="1"/>
</dbReference>
<dbReference type="AlphaFoldDB" id="A0A1H8U214"/>
<dbReference type="PANTHER" id="PTHR44757:SF2">
    <property type="entry name" value="BIOFILM ARCHITECTURE MAINTENANCE PROTEIN MBAA"/>
    <property type="match status" value="1"/>
</dbReference>
<protein>
    <submittedName>
        <fullName evidence="5">Diguanylate cyclase/phosphodiesterase</fullName>
    </submittedName>
</protein>
<dbReference type="InterPro" id="IPR043128">
    <property type="entry name" value="Rev_trsase/Diguanyl_cyclase"/>
</dbReference>
<dbReference type="InterPro" id="IPR054327">
    <property type="entry name" value="His-kinase-like_sensor"/>
</dbReference>
<dbReference type="CDD" id="cd12914">
    <property type="entry name" value="PDC1_DGC_like"/>
    <property type="match status" value="1"/>
</dbReference>
<evidence type="ECO:0000256" key="1">
    <source>
        <dbReference type="SAM" id="Phobius"/>
    </source>
</evidence>
<feature type="transmembrane region" description="Helical" evidence="1">
    <location>
        <begin position="33"/>
        <end position="55"/>
    </location>
</feature>
<dbReference type="InterPro" id="IPR052155">
    <property type="entry name" value="Biofilm_reg_signaling"/>
</dbReference>
<dbReference type="Gene3D" id="3.20.20.450">
    <property type="entry name" value="EAL domain"/>
    <property type="match status" value="1"/>
</dbReference>
<dbReference type="CDD" id="cd01948">
    <property type="entry name" value="EAL"/>
    <property type="match status" value="1"/>
</dbReference>
<dbReference type="SMART" id="SM00267">
    <property type="entry name" value="GGDEF"/>
    <property type="match status" value="1"/>
</dbReference>
<evidence type="ECO:0000313" key="5">
    <source>
        <dbReference type="EMBL" id="SEO97310.1"/>
    </source>
</evidence>
<keyword evidence="1" id="KW-0472">Membrane</keyword>
<dbReference type="SMART" id="SM00052">
    <property type="entry name" value="EAL"/>
    <property type="match status" value="1"/>
</dbReference>
<dbReference type="RefSeq" id="WP_092684493.1">
    <property type="nucleotide sequence ID" value="NZ_FODT01000006.1"/>
</dbReference>
<dbReference type="Pfam" id="PF12860">
    <property type="entry name" value="PAS_7"/>
    <property type="match status" value="1"/>
</dbReference>
<dbReference type="SMART" id="SM00091">
    <property type="entry name" value="PAS"/>
    <property type="match status" value="1"/>
</dbReference>
<accession>A0A1H8U214</accession>
<feature type="domain" description="GGDEF" evidence="4">
    <location>
        <begin position="508"/>
        <end position="641"/>
    </location>
</feature>
<dbReference type="PROSITE" id="PS50887">
    <property type="entry name" value="GGDEF"/>
    <property type="match status" value="1"/>
</dbReference>
<dbReference type="FunFam" id="3.30.70.270:FF:000001">
    <property type="entry name" value="Diguanylate cyclase domain protein"/>
    <property type="match status" value="1"/>
</dbReference>
<dbReference type="SUPFAM" id="SSF55785">
    <property type="entry name" value="PYP-like sensor domain (PAS domain)"/>
    <property type="match status" value="1"/>
</dbReference>
<feature type="domain" description="EAL" evidence="3">
    <location>
        <begin position="650"/>
        <end position="900"/>
    </location>
</feature>
<dbReference type="Pfam" id="PF22588">
    <property type="entry name" value="dCache_1_like"/>
    <property type="match status" value="1"/>
</dbReference>
<dbReference type="InterPro" id="IPR000160">
    <property type="entry name" value="GGDEF_dom"/>
</dbReference>
<reference evidence="6" key="1">
    <citation type="submission" date="2016-10" db="EMBL/GenBank/DDBJ databases">
        <authorList>
            <person name="Varghese N."/>
            <person name="Submissions S."/>
        </authorList>
    </citation>
    <scope>NUCLEOTIDE SEQUENCE [LARGE SCALE GENOMIC DNA]</scope>
    <source>
        <strain evidence="6">DSM 123</strain>
    </source>
</reference>
<organism evidence="5 6">
    <name type="scientific">Rhodopseudomonas pseudopalustris</name>
    <dbReference type="NCBI Taxonomy" id="1513892"/>
    <lineage>
        <taxon>Bacteria</taxon>
        <taxon>Pseudomonadati</taxon>
        <taxon>Pseudomonadota</taxon>
        <taxon>Alphaproteobacteria</taxon>
        <taxon>Hyphomicrobiales</taxon>
        <taxon>Nitrobacteraceae</taxon>
        <taxon>Rhodopseudomonas</taxon>
    </lineage>
</organism>
<dbReference type="InterPro" id="IPR001633">
    <property type="entry name" value="EAL_dom"/>
</dbReference>
<sequence length="905" mass="99195">MRIGLQIGTGDADDSLGTQKRLTIGNMLHHRPVVLLMGCGLLLITAIAVVTAVMVGDFRSKALKNSERELANTAVLLAHHYDRELEDFLAIQADIVTMVRQAQFVSADTFSGQMATLETHELLRSKAQTGPESSKLAIFSDRGMLINSSGAWPVSELSIADRAYFRAHKAGTAPRTTVELVRNTLDGGWLIVMAQRLTNANGDFLGIVSRSLTPAHIEQFLASVSLGGDSAISIHHRDGFLMARHPHAEEIIGRNLRSGPAEELKMFDANVNVQLTSPVDGRDRLVSTYALKNLPIVVFSATTTDEALAAWRKQTRLLISAATISALVVSVILLLIIREIGKQHHATEARLALDKQRLNTAINNMSQGLLLFDAHARLVVCNQRYIQMYGLSPEVVKPGCSYRDIIAHRQALGSFKGNVDEYCSRSIQSVIVEKTTAIHGLNERSVQISSLPVPGGGWVSTHEDITERLRDGEKIAYLAHYDSLTDLPNRSLFRQRLERKLEGAQRGASFALLYIDIDEFKSINDTLGHPVGDELLKQVAVRLQACVGEDEFVARLGGDEFAIVTNGAGDSDQATEMAERILQAIRTPYQCLGHRLSTDASIGIAIAPRDGDDIDQLVKNADLAMYGAKAHGRRTFRFFQPEMDAVARARRQLEFDLRSAIADDAFEIHYQPVVDLRSNKITGCEALLRWRHPTRGMISPGEFIPIAEDTGLINEIGGWTLAAACAEAVQWTDDITLAVNISPVQFRQPTLALLVASVLGSTGLPARRLELEVTEAVLIHDDDAALTTLNQLRALGVRISLDDFGTGYSSLSYLQRFPFDKIKIDRAFVDSIDNADGSTAIIEAVVNIAASRHMTTTAEGVETVRQRDILRALGCTQMQGYLFSPATPAPKFRALLTKHRNTEAA</sequence>
<keyword evidence="1" id="KW-0812">Transmembrane</keyword>
<dbReference type="SUPFAM" id="SSF55073">
    <property type="entry name" value="Nucleotide cyclase"/>
    <property type="match status" value="1"/>
</dbReference>